<dbReference type="InterPro" id="IPR007863">
    <property type="entry name" value="Peptidase_M16_C"/>
</dbReference>
<dbReference type="PANTHER" id="PTHR43016">
    <property type="entry name" value="PRESEQUENCE PROTEASE"/>
    <property type="match status" value="1"/>
</dbReference>
<reference evidence="3 4" key="2">
    <citation type="journal article" date="2010" name="Stand. Genomic Sci.">
        <title>Complete genome sequence of Desulfohalobium retbaense type strain (HR(100)).</title>
        <authorList>
            <person name="Spring S."/>
            <person name="Nolan M."/>
            <person name="Lapidus A."/>
            <person name="Glavina Del Rio T."/>
            <person name="Copeland A."/>
            <person name="Tice H."/>
            <person name="Cheng J.F."/>
            <person name="Lucas S."/>
            <person name="Land M."/>
            <person name="Chen F."/>
            <person name="Bruce D."/>
            <person name="Goodwin L."/>
            <person name="Pitluck S."/>
            <person name="Ivanova N."/>
            <person name="Mavromatis K."/>
            <person name="Mikhailova N."/>
            <person name="Pati A."/>
            <person name="Chen A."/>
            <person name="Palaniappan K."/>
            <person name="Hauser L."/>
            <person name="Chang Y.J."/>
            <person name="Jeffries C.D."/>
            <person name="Munk C."/>
            <person name="Kiss H."/>
            <person name="Chain P."/>
            <person name="Han C."/>
            <person name="Brettin T."/>
            <person name="Detter J.C."/>
            <person name="Schuler E."/>
            <person name="Goker M."/>
            <person name="Rohde M."/>
            <person name="Bristow J."/>
            <person name="Eisen J.A."/>
            <person name="Markowitz V."/>
            <person name="Hugenholtz P."/>
            <person name="Kyrpides N.C."/>
            <person name="Klenk H.P."/>
        </authorList>
    </citation>
    <scope>NUCLEOTIDE SEQUENCE [LARGE SCALE GENOMIC DNA]</scope>
    <source>
        <strain evidence="3 4">DSM 5692</strain>
    </source>
</reference>
<dbReference type="SMART" id="SM01264">
    <property type="entry name" value="M16C_associated"/>
    <property type="match status" value="1"/>
</dbReference>
<dbReference type="InterPro" id="IPR011249">
    <property type="entry name" value="Metalloenz_LuxS/M16"/>
</dbReference>
<dbReference type="RefSeq" id="WP_015751993.1">
    <property type="nucleotide sequence ID" value="NC_013223.1"/>
</dbReference>
<feature type="compositionally biased region" description="Basic and acidic residues" evidence="1">
    <location>
        <begin position="490"/>
        <end position="502"/>
    </location>
</feature>
<dbReference type="Proteomes" id="UP000001052">
    <property type="component" value="Chromosome"/>
</dbReference>
<evidence type="ECO:0000259" key="2">
    <source>
        <dbReference type="SMART" id="SM01264"/>
    </source>
</evidence>
<proteinExistence type="predicted"/>
<dbReference type="HOGENOM" id="CLU_009165_1_0_7"/>
<dbReference type="EMBL" id="CP001734">
    <property type="protein sequence ID" value="ACV68849.1"/>
    <property type="molecule type" value="Genomic_DNA"/>
</dbReference>
<dbReference type="MEROPS" id="M16.012"/>
<dbReference type="eggNOG" id="COG1026">
    <property type="taxonomic scope" value="Bacteria"/>
</dbReference>
<dbReference type="Pfam" id="PF22516">
    <property type="entry name" value="PreP_C"/>
    <property type="match status" value="1"/>
</dbReference>
<dbReference type="AlphaFoldDB" id="C8X352"/>
<sequence>MNASTGFTCLRDTYVDEIRSQCRVYRHDQTGAEVLSVENQDTNKVFGISFRTPPKDSTGVAHILEHSVLCGSRKYPLKEPFVELLKGSLQTFLNAMTFPDKTCYPVASQNTQDFYNLIDVYLDAVFHPRITENIFRQEGWHYDLESPDDTMRLKGVVYNEMKGAYSSPDGLLSEYSQQILFPDTTYGLDSGGNPSHIPDLTFEQFLDFHRTYYHPSNARIFFYGDDDPEQRLRLIDAALQEYAAQEVDSAVGDQPYWQSPTREERFYAAGPDSDNKTMLTVNWLLGPVSDIKTNLTLQILEDILLGAPGAPLRKALLDSGYGEDIAGVGLEEDLKQMFFSTGLKGVAPDKAETVETLLLETLERLADEGLDPEAVQAGLNTVEFELRENNSGSLPRGLLVMIRSLTTWLHDGDPLALLQFDGPLQEIKDELAEGKPVFEESIRRYFLDNMHRSTLILKPDSGLSERMAAEEAERLAAAREALGPEGLERAAEQARELKKEQEQPDPPEALARLPRLTREDLDPQIERLPASFQVMHGVPCLGHGLDCNGIVYVDLGFDIRGVAEADLGFVSLLGRALVETGTASEDYVRLLQRIRQHTGGIHAQTVTLTQLESDAPRALLFVRGKVVASKLEQFWDLCSDILCRPLLEDKDRFRQIVLEEKAHLEQALIPAGHQLVNSRLRASFTQADHSAEQMGGVEYLFFLRQLLERIETEWDEVASTLRRVYGQVIRRQGLVANITSDEEHIDAARPGLWQLVQALPEAQVEPSQWQVPQWEGSEALTLPAQVNYAGKAVSLSEHDQTITGGDVVACRYLRTSWLWDKIRVQGGAYGAFSLLDRYSGVLSMVSYRDPNVTATLKVFDQAGDFVRGLELDAGEVDKAVVGAIGDMDKYQLPDAKGFQAMLRFLAGEGDDQRQELRDAILATTADEFRGFAEKLDLLASQGRIAVLGGSDRLENESDVGFVRLTKLL</sequence>
<gene>
    <name evidence="3" type="ordered locus">Dret_1565</name>
</gene>
<dbReference type="FunFam" id="3.30.830.10:FF:000034">
    <property type="entry name" value="presequence protease 1, chloroplastic/mitochondrial"/>
    <property type="match status" value="1"/>
</dbReference>
<dbReference type="Pfam" id="PF00675">
    <property type="entry name" value="Peptidase_M16"/>
    <property type="match status" value="1"/>
</dbReference>
<feature type="region of interest" description="Disordered" evidence="1">
    <location>
        <begin position="490"/>
        <end position="516"/>
    </location>
</feature>
<keyword evidence="4" id="KW-1185">Reference proteome</keyword>
<accession>C8X352</accession>
<dbReference type="KEGG" id="drt:Dret_1565"/>
<dbReference type="OrthoDB" id="9762027at2"/>
<dbReference type="GO" id="GO:0046872">
    <property type="term" value="F:metal ion binding"/>
    <property type="evidence" value="ECO:0007669"/>
    <property type="project" value="InterPro"/>
</dbReference>
<dbReference type="InterPro" id="IPR013578">
    <property type="entry name" value="Peptidase_M16C_assoc"/>
</dbReference>
<dbReference type="GO" id="GO:0004222">
    <property type="term" value="F:metalloendopeptidase activity"/>
    <property type="evidence" value="ECO:0007669"/>
    <property type="project" value="TreeGrafter"/>
</dbReference>
<evidence type="ECO:0000313" key="4">
    <source>
        <dbReference type="Proteomes" id="UP000001052"/>
    </source>
</evidence>
<feature type="domain" description="Peptidase M16C associated" evidence="2">
    <location>
        <begin position="457"/>
        <end position="706"/>
    </location>
</feature>
<evidence type="ECO:0000313" key="3">
    <source>
        <dbReference type="EMBL" id="ACV68849.1"/>
    </source>
</evidence>
<organism evidence="3 4">
    <name type="scientific">Desulfohalobium retbaense (strain ATCC 49708 / DSM 5692 / JCM 16813 / HR100)</name>
    <dbReference type="NCBI Taxonomy" id="485915"/>
    <lineage>
        <taxon>Bacteria</taxon>
        <taxon>Pseudomonadati</taxon>
        <taxon>Thermodesulfobacteriota</taxon>
        <taxon>Desulfovibrionia</taxon>
        <taxon>Desulfovibrionales</taxon>
        <taxon>Desulfohalobiaceae</taxon>
        <taxon>Desulfohalobium</taxon>
    </lineage>
</organism>
<reference evidence="4" key="1">
    <citation type="submission" date="2009-09" db="EMBL/GenBank/DDBJ databases">
        <title>The complete chromosome of Desulfohalobium retbaense DSM 5692.</title>
        <authorList>
            <consortium name="US DOE Joint Genome Institute (JGI-PGF)"/>
            <person name="Lucas S."/>
            <person name="Copeland A."/>
            <person name="Lapidus A."/>
            <person name="Glavina del Rio T."/>
            <person name="Dalin E."/>
            <person name="Tice H."/>
            <person name="Bruce D."/>
            <person name="Goodwin L."/>
            <person name="Pitluck S."/>
            <person name="Kyrpides N."/>
            <person name="Mavromatis K."/>
            <person name="Ivanova N."/>
            <person name="Mikhailova N."/>
            <person name="Munk A.C."/>
            <person name="Brettin T."/>
            <person name="Detter J.C."/>
            <person name="Han C."/>
            <person name="Tapia R."/>
            <person name="Larimer F."/>
            <person name="Land M."/>
            <person name="Hauser L."/>
            <person name="Markowitz V."/>
            <person name="Cheng J.-F."/>
            <person name="Hugenholtz P."/>
            <person name="Woyke T."/>
            <person name="Wu D."/>
            <person name="Spring S."/>
            <person name="Klenk H.-P."/>
            <person name="Eisen J.A."/>
        </authorList>
    </citation>
    <scope>NUCLEOTIDE SEQUENCE [LARGE SCALE GENOMIC DNA]</scope>
    <source>
        <strain evidence="4">DSM 5692</strain>
    </source>
</reference>
<dbReference type="Gene3D" id="3.30.830.10">
    <property type="entry name" value="Metalloenzyme, LuxS/M16 peptidase-like"/>
    <property type="match status" value="4"/>
</dbReference>
<dbReference type="SUPFAM" id="SSF63411">
    <property type="entry name" value="LuxS/MPP-like metallohydrolase"/>
    <property type="match status" value="4"/>
</dbReference>
<protein>
    <submittedName>
        <fullName evidence="3">Peptidase M16C associated domain protein</fullName>
    </submittedName>
</protein>
<evidence type="ECO:0000256" key="1">
    <source>
        <dbReference type="SAM" id="MobiDB-lite"/>
    </source>
</evidence>
<dbReference type="InterPro" id="IPR055130">
    <property type="entry name" value="PreP_C"/>
</dbReference>
<dbReference type="Pfam" id="PF05193">
    <property type="entry name" value="Peptidase_M16_C"/>
    <property type="match status" value="1"/>
</dbReference>
<dbReference type="PANTHER" id="PTHR43016:SF13">
    <property type="entry name" value="PRESEQUENCE PROTEASE, MITOCHONDRIAL"/>
    <property type="match status" value="1"/>
</dbReference>
<dbReference type="GO" id="GO:0016485">
    <property type="term" value="P:protein processing"/>
    <property type="evidence" value="ECO:0007669"/>
    <property type="project" value="TreeGrafter"/>
</dbReference>
<dbReference type="InterPro" id="IPR011765">
    <property type="entry name" value="Pept_M16_N"/>
</dbReference>
<name>C8X352_DESRD</name>
<dbReference type="Pfam" id="PF08367">
    <property type="entry name" value="M16C_assoc"/>
    <property type="match status" value="1"/>
</dbReference>